<protein>
    <submittedName>
        <fullName evidence="1">Uncharacterized protein</fullName>
    </submittedName>
</protein>
<proteinExistence type="predicted"/>
<name>A0A1H8ABC9_9FLAO</name>
<dbReference type="EMBL" id="FOBV01000005">
    <property type="protein sequence ID" value="SEM67776.1"/>
    <property type="molecule type" value="Genomic_DNA"/>
</dbReference>
<reference evidence="2" key="1">
    <citation type="submission" date="2016-10" db="EMBL/GenBank/DDBJ databases">
        <authorList>
            <person name="Varghese N."/>
            <person name="Submissions S."/>
        </authorList>
    </citation>
    <scope>NUCLEOTIDE SEQUENCE [LARGE SCALE GENOMIC DNA]</scope>
    <source>
        <strain evidence="2">DSM 17453</strain>
    </source>
</reference>
<evidence type="ECO:0000313" key="1">
    <source>
        <dbReference type="EMBL" id="SEM67776.1"/>
    </source>
</evidence>
<dbReference type="AlphaFoldDB" id="A0A1H8ABC9"/>
<gene>
    <name evidence="1" type="ORF">SAMN05421856_105231</name>
</gene>
<dbReference type="STRING" id="295069.SAMN05421856_105231"/>
<organism evidence="1 2">
    <name type="scientific">Chryseobacterium taichungense</name>
    <dbReference type="NCBI Taxonomy" id="295069"/>
    <lineage>
        <taxon>Bacteria</taxon>
        <taxon>Pseudomonadati</taxon>
        <taxon>Bacteroidota</taxon>
        <taxon>Flavobacteriia</taxon>
        <taxon>Flavobacteriales</taxon>
        <taxon>Weeksellaceae</taxon>
        <taxon>Chryseobacterium group</taxon>
        <taxon>Chryseobacterium</taxon>
    </lineage>
</organism>
<keyword evidence="2" id="KW-1185">Reference proteome</keyword>
<evidence type="ECO:0000313" key="2">
    <source>
        <dbReference type="Proteomes" id="UP000199450"/>
    </source>
</evidence>
<accession>A0A1H8ABC9</accession>
<dbReference type="Proteomes" id="UP000199450">
    <property type="component" value="Unassembled WGS sequence"/>
</dbReference>
<sequence>MTDVVLDICMVEQDSYDVKIFSFNNIYEF</sequence>